<feature type="transmembrane region" description="Helical" evidence="1">
    <location>
        <begin position="92"/>
        <end position="112"/>
    </location>
</feature>
<sequence>MRIVKQPLFLLALAIASFIYFANIFQLQLPDWISFYVNDALCMPIVLSFCLLGVRVIKKNSELYLPVFPILLLTVFYAVFFEYYLPNWNPRYTADLIDVGLYALGSLVFYRFQKRLY</sequence>
<accession>A0A9X0YNX4</accession>
<evidence type="ECO:0000256" key="1">
    <source>
        <dbReference type="SAM" id="Phobius"/>
    </source>
</evidence>
<feature type="transmembrane region" description="Helical" evidence="1">
    <location>
        <begin position="63"/>
        <end position="80"/>
    </location>
</feature>
<keyword evidence="1" id="KW-1133">Transmembrane helix</keyword>
<organism evidence="2 4">
    <name type="scientific">Formosa algae</name>
    <dbReference type="NCBI Taxonomy" id="225843"/>
    <lineage>
        <taxon>Bacteria</taxon>
        <taxon>Pseudomonadati</taxon>
        <taxon>Bacteroidota</taxon>
        <taxon>Flavobacteriia</taxon>
        <taxon>Flavobacteriales</taxon>
        <taxon>Flavobacteriaceae</taxon>
        <taxon>Formosa</taxon>
    </lineage>
</organism>
<evidence type="ECO:0008006" key="6">
    <source>
        <dbReference type="Google" id="ProtNLM"/>
    </source>
</evidence>
<dbReference type="RefSeq" id="WP_057780729.1">
    <property type="nucleotide sequence ID" value="NZ_JAGGJQ010000006.1"/>
</dbReference>
<comment type="caution">
    <text evidence="2">The sequence shown here is derived from an EMBL/GenBank/DDBJ whole genome shotgun (WGS) entry which is preliminary data.</text>
</comment>
<dbReference type="OrthoDB" id="1447802at2"/>
<name>A0A9X0YNX4_9FLAO</name>
<dbReference type="Proteomes" id="UP001138672">
    <property type="component" value="Unassembled WGS sequence"/>
</dbReference>
<dbReference type="EMBL" id="JAUSUU010000012">
    <property type="protein sequence ID" value="MDQ0336933.1"/>
    <property type="molecule type" value="Genomic_DNA"/>
</dbReference>
<keyword evidence="1" id="KW-0472">Membrane</keyword>
<proteinExistence type="predicted"/>
<dbReference type="Proteomes" id="UP001231587">
    <property type="component" value="Unassembled WGS sequence"/>
</dbReference>
<protein>
    <recommendedName>
        <fullName evidence="6">Magnesium citrate secondary transporter</fullName>
    </recommendedName>
</protein>
<feature type="transmembrane region" description="Helical" evidence="1">
    <location>
        <begin position="7"/>
        <end position="27"/>
    </location>
</feature>
<keyword evidence="5" id="KW-1185">Reference proteome</keyword>
<evidence type="ECO:0000313" key="5">
    <source>
        <dbReference type="Proteomes" id="UP001231587"/>
    </source>
</evidence>
<feature type="transmembrane region" description="Helical" evidence="1">
    <location>
        <begin position="33"/>
        <end position="54"/>
    </location>
</feature>
<dbReference type="AlphaFoldDB" id="A0A9X0YNX4"/>
<evidence type="ECO:0000313" key="3">
    <source>
        <dbReference type="EMBL" id="MDQ0336933.1"/>
    </source>
</evidence>
<evidence type="ECO:0000313" key="4">
    <source>
        <dbReference type="Proteomes" id="UP001138672"/>
    </source>
</evidence>
<gene>
    <name evidence="2" type="ORF">J2Z56_002369</name>
    <name evidence="3" type="ORF">J2Z57_003392</name>
</gene>
<evidence type="ECO:0000313" key="2">
    <source>
        <dbReference type="EMBL" id="MBP1840441.1"/>
    </source>
</evidence>
<keyword evidence="1" id="KW-0812">Transmembrane</keyword>
<reference evidence="2" key="1">
    <citation type="submission" date="2021-03" db="EMBL/GenBank/DDBJ databases">
        <title>Genomic Encyclopedia of Type Strains, Phase IV (KMG-IV): sequencing the most valuable type-strain genomes for metagenomic binning, comparative biology and taxonomic classification.</title>
        <authorList>
            <person name="Goeker M."/>
        </authorList>
    </citation>
    <scope>NUCLEOTIDE SEQUENCE</scope>
    <source>
        <strain evidence="2">DSM 15523</strain>
        <strain evidence="3 5">DSM 16476</strain>
    </source>
</reference>
<dbReference type="EMBL" id="JAGGJQ010000006">
    <property type="protein sequence ID" value="MBP1840441.1"/>
    <property type="molecule type" value="Genomic_DNA"/>
</dbReference>